<dbReference type="Proteomes" id="UP000187283">
    <property type="component" value="Unassembled WGS sequence"/>
</dbReference>
<dbReference type="Gene3D" id="1.25.40.280">
    <property type="entry name" value="alix/aip1 like domains"/>
    <property type="match status" value="1"/>
</dbReference>
<accession>A0A1R1YAA4</accession>
<keyword evidence="2" id="KW-1185">Reference proteome</keyword>
<dbReference type="STRING" id="133412.A0A1R1YAA4"/>
<dbReference type="InterPro" id="IPR038499">
    <property type="entry name" value="BRO1_sf"/>
</dbReference>
<reference evidence="1 2" key="1">
    <citation type="submission" date="2017-01" db="EMBL/GenBank/DDBJ databases">
        <authorList>
            <person name="Mah S.A."/>
            <person name="Swanson W.J."/>
            <person name="Moy G.W."/>
            <person name="Vacquier V.D."/>
        </authorList>
    </citation>
    <scope>NUCLEOTIDE SEQUENCE [LARGE SCALE GENOMIC DNA]</scope>
    <source>
        <strain evidence="1 2">GSMNP</strain>
    </source>
</reference>
<evidence type="ECO:0000313" key="1">
    <source>
        <dbReference type="EMBL" id="OMJ23586.1"/>
    </source>
</evidence>
<proteinExistence type="predicted"/>
<name>A0A1R1YAA4_9FUNG</name>
<organism evidence="1 2">
    <name type="scientific">Smittium culicis</name>
    <dbReference type="NCBI Taxonomy" id="133412"/>
    <lineage>
        <taxon>Eukaryota</taxon>
        <taxon>Fungi</taxon>
        <taxon>Fungi incertae sedis</taxon>
        <taxon>Zoopagomycota</taxon>
        <taxon>Kickxellomycotina</taxon>
        <taxon>Harpellomycetes</taxon>
        <taxon>Harpellales</taxon>
        <taxon>Legeriomycetaceae</taxon>
        <taxon>Smittium</taxon>
    </lineage>
</organism>
<sequence length="69" mass="7829">MDLISIPLKRTSPAKFTDVLSLYIQQSYAEPPEAYLDDLRVLDGMREAAVLSFDNTSDFNSSFLDRAIR</sequence>
<comment type="caution">
    <text evidence="1">The sequence shown here is derived from an EMBL/GenBank/DDBJ whole genome shotgun (WGS) entry which is preliminary data.</text>
</comment>
<gene>
    <name evidence="1" type="ORF">AYI70_g2177</name>
</gene>
<dbReference type="EMBL" id="LSSN01000519">
    <property type="protein sequence ID" value="OMJ23586.1"/>
    <property type="molecule type" value="Genomic_DNA"/>
</dbReference>
<protein>
    <submittedName>
        <fullName evidence="1">Uncharacterized protein</fullName>
    </submittedName>
</protein>
<dbReference type="AlphaFoldDB" id="A0A1R1YAA4"/>
<dbReference type="OrthoDB" id="64867at2759"/>
<evidence type="ECO:0000313" key="2">
    <source>
        <dbReference type="Proteomes" id="UP000187283"/>
    </source>
</evidence>